<name>A0A653C9B7_CALMS</name>
<dbReference type="EMBL" id="CAACVG010007260">
    <property type="protein sequence ID" value="VEN44507.1"/>
    <property type="molecule type" value="Genomic_DNA"/>
</dbReference>
<keyword evidence="3" id="KW-1185">Reference proteome</keyword>
<evidence type="ECO:0000313" key="2">
    <source>
        <dbReference type="EMBL" id="VEN44507.1"/>
    </source>
</evidence>
<evidence type="ECO:0000313" key="3">
    <source>
        <dbReference type="Proteomes" id="UP000410492"/>
    </source>
</evidence>
<sequence>MKHLISLFILVLIIVTVVQAEESKDGTESCNLYCTNWFYICNKQHECEFDIFGPIWRIISS</sequence>
<feature type="signal peptide" evidence="1">
    <location>
        <begin position="1"/>
        <end position="20"/>
    </location>
</feature>
<organism evidence="2 3">
    <name type="scientific">Callosobruchus maculatus</name>
    <name type="common">Southern cowpea weevil</name>
    <name type="synonym">Pulse bruchid</name>
    <dbReference type="NCBI Taxonomy" id="64391"/>
    <lineage>
        <taxon>Eukaryota</taxon>
        <taxon>Metazoa</taxon>
        <taxon>Ecdysozoa</taxon>
        <taxon>Arthropoda</taxon>
        <taxon>Hexapoda</taxon>
        <taxon>Insecta</taxon>
        <taxon>Pterygota</taxon>
        <taxon>Neoptera</taxon>
        <taxon>Endopterygota</taxon>
        <taxon>Coleoptera</taxon>
        <taxon>Polyphaga</taxon>
        <taxon>Cucujiformia</taxon>
        <taxon>Chrysomeloidea</taxon>
        <taxon>Chrysomelidae</taxon>
        <taxon>Bruchinae</taxon>
        <taxon>Bruchini</taxon>
        <taxon>Callosobruchus</taxon>
    </lineage>
</organism>
<accession>A0A653C9B7</accession>
<feature type="chain" id="PRO_5024972290" evidence="1">
    <location>
        <begin position="21"/>
        <end position="61"/>
    </location>
</feature>
<protein>
    <submittedName>
        <fullName evidence="2">Uncharacterized protein</fullName>
    </submittedName>
</protein>
<keyword evidence="1" id="KW-0732">Signal</keyword>
<proteinExistence type="predicted"/>
<reference evidence="2 3" key="1">
    <citation type="submission" date="2019-01" db="EMBL/GenBank/DDBJ databases">
        <authorList>
            <person name="Sayadi A."/>
        </authorList>
    </citation>
    <scope>NUCLEOTIDE SEQUENCE [LARGE SCALE GENOMIC DNA]</scope>
</reference>
<evidence type="ECO:0000256" key="1">
    <source>
        <dbReference type="SAM" id="SignalP"/>
    </source>
</evidence>
<dbReference type="Proteomes" id="UP000410492">
    <property type="component" value="Unassembled WGS sequence"/>
</dbReference>
<gene>
    <name evidence="2" type="ORF">CALMAC_LOCUS7269</name>
</gene>
<dbReference type="AlphaFoldDB" id="A0A653C9B7"/>